<feature type="transmembrane region" description="Helical" evidence="8">
    <location>
        <begin position="516"/>
        <end position="533"/>
    </location>
</feature>
<evidence type="ECO:0000256" key="6">
    <source>
        <dbReference type="ARBA" id="ARBA00023136"/>
    </source>
</evidence>
<name>A0AAN6YJ46_9PEZI</name>
<dbReference type="Gene3D" id="1.20.1540.10">
    <property type="entry name" value="Rhomboid-like"/>
    <property type="match status" value="1"/>
</dbReference>
<evidence type="ECO:0000259" key="9">
    <source>
        <dbReference type="Pfam" id="PF01694"/>
    </source>
</evidence>
<evidence type="ECO:0000256" key="4">
    <source>
        <dbReference type="ARBA" id="ARBA00022801"/>
    </source>
</evidence>
<evidence type="ECO:0000256" key="7">
    <source>
        <dbReference type="SAM" id="MobiDB-lite"/>
    </source>
</evidence>
<dbReference type="Pfam" id="PF01694">
    <property type="entry name" value="Rhomboid"/>
    <property type="match status" value="1"/>
</dbReference>
<feature type="domain" description="Peptidase S54 rhomboid" evidence="9">
    <location>
        <begin position="385"/>
        <end position="532"/>
    </location>
</feature>
<feature type="region of interest" description="Disordered" evidence="7">
    <location>
        <begin position="248"/>
        <end position="274"/>
    </location>
</feature>
<feature type="transmembrane region" description="Helical" evidence="8">
    <location>
        <begin position="337"/>
        <end position="362"/>
    </location>
</feature>
<feature type="transmembrane region" description="Helical" evidence="8">
    <location>
        <begin position="491"/>
        <end position="510"/>
    </location>
</feature>
<keyword evidence="6 8" id="KW-0472">Membrane</keyword>
<feature type="transmembrane region" description="Helical" evidence="8">
    <location>
        <begin position="424"/>
        <end position="444"/>
    </location>
</feature>
<reference evidence="10" key="2">
    <citation type="submission" date="2023-05" db="EMBL/GenBank/DDBJ databases">
        <authorList>
            <consortium name="Lawrence Berkeley National Laboratory"/>
            <person name="Steindorff A."/>
            <person name="Hensen N."/>
            <person name="Bonometti L."/>
            <person name="Westerberg I."/>
            <person name="Brannstrom I.O."/>
            <person name="Guillou S."/>
            <person name="Cros-Aarteil S."/>
            <person name="Calhoun S."/>
            <person name="Haridas S."/>
            <person name="Kuo A."/>
            <person name="Mondo S."/>
            <person name="Pangilinan J."/>
            <person name="Riley R."/>
            <person name="Labutti K."/>
            <person name="Andreopoulos B."/>
            <person name="Lipzen A."/>
            <person name="Chen C."/>
            <person name="Yanf M."/>
            <person name="Daum C."/>
            <person name="Ng V."/>
            <person name="Clum A."/>
            <person name="Ohm R."/>
            <person name="Martin F."/>
            <person name="Silar P."/>
            <person name="Natvig D."/>
            <person name="Lalanne C."/>
            <person name="Gautier V."/>
            <person name="Ament-Velasquez S.L."/>
            <person name="Kruys A."/>
            <person name="Hutchinson M.I."/>
            <person name="Powell A.J."/>
            <person name="Barry K."/>
            <person name="Miller A.N."/>
            <person name="Grigoriev I.V."/>
            <person name="Debuchy R."/>
            <person name="Gladieux P."/>
            <person name="Thoren M.H."/>
            <person name="Johannesson H."/>
        </authorList>
    </citation>
    <scope>NUCLEOTIDE SEQUENCE</scope>
    <source>
        <strain evidence="10">PSN293</strain>
    </source>
</reference>
<evidence type="ECO:0000256" key="8">
    <source>
        <dbReference type="SAM" id="Phobius"/>
    </source>
</evidence>
<evidence type="ECO:0000313" key="10">
    <source>
        <dbReference type="EMBL" id="KAK4218690.1"/>
    </source>
</evidence>
<keyword evidence="11" id="KW-1185">Reference proteome</keyword>
<keyword evidence="5 8" id="KW-1133">Transmembrane helix</keyword>
<proteinExistence type="inferred from homology"/>
<evidence type="ECO:0000313" key="11">
    <source>
        <dbReference type="Proteomes" id="UP001301769"/>
    </source>
</evidence>
<comment type="caution">
    <text evidence="10">The sequence shown here is derived from an EMBL/GenBank/DDBJ whole genome shotgun (WGS) entry which is preliminary data.</text>
</comment>
<feature type="compositionally biased region" description="Basic and acidic residues" evidence="7">
    <location>
        <begin position="248"/>
        <end position="262"/>
    </location>
</feature>
<evidence type="ECO:0000256" key="1">
    <source>
        <dbReference type="ARBA" id="ARBA00004141"/>
    </source>
</evidence>
<dbReference type="Proteomes" id="UP001301769">
    <property type="component" value="Unassembled WGS sequence"/>
</dbReference>
<dbReference type="EMBL" id="MU858051">
    <property type="protein sequence ID" value="KAK4218690.1"/>
    <property type="molecule type" value="Genomic_DNA"/>
</dbReference>
<organism evidence="10 11">
    <name type="scientific">Rhypophila decipiens</name>
    <dbReference type="NCBI Taxonomy" id="261697"/>
    <lineage>
        <taxon>Eukaryota</taxon>
        <taxon>Fungi</taxon>
        <taxon>Dikarya</taxon>
        <taxon>Ascomycota</taxon>
        <taxon>Pezizomycotina</taxon>
        <taxon>Sordariomycetes</taxon>
        <taxon>Sordariomycetidae</taxon>
        <taxon>Sordariales</taxon>
        <taxon>Naviculisporaceae</taxon>
        <taxon>Rhypophila</taxon>
    </lineage>
</organism>
<dbReference type="PANTHER" id="PTHR43731">
    <property type="entry name" value="RHOMBOID PROTEASE"/>
    <property type="match status" value="1"/>
</dbReference>
<gene>
    <name evidence="10" type="ORF">QBC37DRAFT_411301</name>
</gene>
<dbReference type="GO" id="GO:0016020">
    <property type="term" value="C:membrane"/>
    <property type="evidence" value="ECO:0007669"/>
    <property type="project" value="UniProtKB-SubCell"/>
</dbReference>
<evidence type="ECO:0000256" key="5">
    <source>
        <dbReference type="ARBA" id="ARBA00022989"/>
    </source>
</evidence>
<dbReference type="GO" id="GO:0006465">
    <property type="term" value="P:signal peptide processing"/>
    <property type="evidence" value="ECO:0007669"/>
    <property type="project" value="TreeGrafter"/>
</dbReference>
<comment type="similarity">
    <text evidence="2">Belongs to the peptidase S54 family.</text>
</comment>
<dbReference type="PANTHER" id="PTHR43731:SF14">
    <property type="entry name" value="PRESENILIN-ASSOCIATED RHOMBOID-LIKE PROTEIN, MITOCHONDRIAL"/>
    <property type="match status" value="1"/>
</dbReference>
<dbReference type="AlphaFoldDB" id="A0AAN6YJ46"/>
<evidence type="ECO:0000256" key="2">
    <source>
        <dbReference type="ARBA" id="ARBA00009045"/>
    </source>
</evidence>
<feature type="transmembrane region" description="Helical" evidence="8">
    <location>
        <begin position="307"/>
        <end position="325"/>
    </location>
</feature>
<accession>A0AAN6YJ46</accession>
<evidence type="ECO:0000256" key="3">
    <source>
        <dbReference type="ARBA" id="ARBA00022692"/>
    </source>
</evidence>
<reference evidence="10" key="1">
    <citation type="journal article" date="2023" name="Mol. Phylogenet. Evol.">
        <title>Genome-scale phylogeny and comparative genomics of the fungal order Sordariales.</title>
        <authorList>
            <person name="Hensen N."/>
            <person name="Bonometti L."/>
            <person name="Westerberg I."/>
            <person name="Brannstrom I.O."/>
            <person name="Guillou S."/>
            <person name="Cros-Aarteil S."/>
            <person name="Calhoun S."/>
            <person name="Haridas S."/>
            <person name="Kuo A."/>
            <person name="Mondo S."/>
            <person name="Pangilinan J."/>
            <person name="Riley R."/>
            <person name="LaButti K."/>
            <person name="Andreopoulos B."/>
            <person name="Lipzen A."/>
            <person name="Chen C."/>
            <person name="Yan M."/>
            <person name="Daum C."/>
            <person name="Ng V."/>
            <person name="Clum A."/>
            <person name="Steindorff A."/>
            <person name="Ohm R.A."/>
            <person name="Martin F."/>
            <person name="Silar P."/>
            <person name="Natvig D.O."/>
            <person name="Lalanne C."/>
            <person name="Gautier V."/>
            <person name="Ament-Velasquez S.L."/>
            <person name="Kruys A."/>
            <person name="Hutchinson M.I."/>
            <person name="Powell A.J."/>
            <person name="Barry K."/>
            <person name="Miller A.N."/>
            <person name="Grigoriev I.V."/>
            <person name="Debuchy R."/>
            <person name="Gladieux P."/>
            <person name="Hiltunen Thoren M."/>
            <person name="Johannesson H."/>
        </authorList>
    </citation>
    <scope>NUCLEOTIDE SEQUENCE</scope>
    <source>
        <strain evidence="10">PSN293</strain>
    </source>
</reference>
<dbReference type="InterPro" id="IPR035952">
    <property type="entry name" value="Rhomboid-like_sf"/>
</dbReference>
<protein>
    <recommendedName>
        <fullName evidence="9">Peptidase S54 rhomboid domain-containing protein</fullName>
    </recommendedName>
</protein>
<feature type="transmembrane region" description="Helical" evidence="8">
    <location>
        <begin position="450"/>
        <end position="470"/>
    </location>
</feature>
<dbReference type="InterPro" id="IPR022764">
    <property type="entry name" value="Peptidase_S54_rhomboid_dom"/>
</dbReference>
<sequence>MNNPLGINALRSSAQVFVRSCSKPCGGLSLLNNSPARCFSFLPNLQSPQLTPSFPPSPLTSFRKCRPVYQWRPSGLRTLKLLNTVIIHYVDLPPNYKDEEGLQFLRRDLDAKDVIAIFGPGMTTLAANKLLRILHGRRVAGTLDDPTVQINTRSFSRGEIKLALDYLRKNIPVDEIANAGLRAEDELAALEGEKVEEDAEEFKPGKRMPRLYKPFEKTEEAKKPTVYGESVFEKIRARNMARIEEEMRQKEEEERQKEEELAKLTPGELAKIDKAKTRQVSPRMQEYIKKATSDLEAPPEMKSWERILPSAVAVLLGIGFLVAYAEYYRPPKRAERLWPDIPPAAATVLGLAMLNLVVFAFWRTPPLWGFLNRYFLIVPATPKPFSLFGAMFSHQALFNHLLPNLTMLWFFGTALHDDVGRGNFLSTYLGTGALSALVSMSVYVLRGHLHVSMCGASGALYGIGAAYFWLHRFEDFRIFGLPPEPMNGVPGLAFLGLGVGINIIGLFRLSVHNIDVIAHLSGAAFGVLAGHFMEKKLKAKKELMQKKAQIEGAIPSPVPVDQGLVQKVAPEKTA</sequence>
<keyword evidence="3 8" id="KW-0812">Transmembrane</keyword>
<dbReference type="SUPFAM" id="SSF144091">
    <property type="entry name" value="Rhomboid-like"/>
    <property type="match status" value="1"/>
</dbReference>
<dbReference type="GO" id="GO:0004252">
    <property type="term" value="F:serine-type endopeptidase activity"/>
    <property type="evidence" value="ECO:0007669"/>
    <property type="project" value="InterPro"/>
</dbReference>
<comment type="subcellular location">
    <subcellularLocation>
        <location evidence="1">Membrane</location>
        <topology evidence="1">Multi-pass membrane protein</topology>
    </subcellularLocation>
</comment>
<dbReference type="InterPro" id="IPR050925">
    <property type="entry name" value="Rhomboid_protease_S54"/>
</dbReference>
<feature type="transmembrane region" description="Helical" evidence="8">
    <location>
        <begin position="392"/>
        <end position="412"/>
    </location>
</feature>
<keyword evidence="4" id="KW-0378">Hydrolase</keyword>